<proteinExistence type="predicted"/>
<gene>
    <name evidence="2" type="ORF">F1193_14925</name>
</gene>
<comment type="caution">
    <text evidence="2">The sequence shown here is derived from an EMBL/GenBank/DDBJ whole genome shotgun (WGS) entry which is preliminary data.</text>
</comment>
<organism evidence="2 3">
    <name type="scientific">Blastochloris sulfoviridis</name>
    <dbReference type="NCBI Taxonomy" id="50712"/>
    <lineage>
        <taxon>Bacteria</taxon>
        <taxon>Pseudomonadati</taxon>
        <taxon>Pseudomonadota</taxon>
        <taxon>Alphaproteobacteria</taxon>
        <taxon>Hyphomicrobiales</taxon>
        <taxon>Blastochloridaceae</taxon>
        <taxon>Blastochloris</taxon>
    </lineage>
</organism>
<evidence type="ECO:0000256" key="1">
    <source>
        <dbReference type="SAM" id="MobiDB-lite"/>
    </source>
</evidence>
<dbReference type="EMBL" id="VWPL01000037">
    <property type="protein sequence ID" value="KAA5597186.1"/>
    <property type="molecule type" value="Genomic_DNA"/>
</dbReference>
<dbReference type="RefSeq" id="WP_150098599.1">
    <property type="nucleotide sequence ID" value="NZ_VWPL01000037.1"/>
</dbReference>
<feature type="region of interest" description="Disordered" evidence="1">
    <location>
        <begin position="1"/>
        <end position="39"/>
    </location>
</feature>
<dbReference type="Proteomes" id="UP000323886">
    <property type="component" value="Unassembled WGS sequence"/>
</dbReference>
<sequence length="72" mass="8088">MSAKALQFSSTRRHERAHPEALPNCSVRRRPASPDRVLSKKTMCSQSVDAGTIHELPFAMGLKRLIRARDES</sequence>
<evidence type="ECO:0000313" key="3">
    <source>
        <dbReference type="Proteomes" id="UP000323886"/>
    </source>
</evidence>
<accession>A0A5M6HMV2</accession>
<protein>
    <submittedName>
        <fullName evidence="2">Uncharacterized protein</fullName>
    </submittedName>
</protein>
<reference evidence="2 3" key="1">
    <citation type="submission" date="2019-09" db="EMBL/GenBank/DDBJ databases">
        <title>Draft Whole-Genome sequence of Blastochloris sulfoviridis DSM 729.</title>
        <authorList>
            <person name="Meyer T.E."/>
            <person name="Kyndt J.A."/>
        </authorList>
    </citation>
    <scope>NUCLEOTIDE SEQUENCE [LARGE SCALE GENOMIC DNA]</scope>
    <source>
        <strain evidence="2 3">DSM 729</strain>
    </source>
</reference>
<dbReference type="AlphaFoldDB" id="A0A5M6HMV2"/>
<evidence type="ECO:0000313" key="2">
    <source>
        <dbReference type="EMBL" id="KAA5597186.1"/>
    </source>
</evidence>
<name>A0A5M6HMV2_9HYPH</name>
<keyword evidence="3" id="KW-1185">Reference proteome</keyword>